<reference evidence="2 3" key="1">
    <citation type="journal article" date="2000" name="Nature">
        <title>The genome sequence of the plant pathogen Xylella fastidiosa.</title>
        <authorList>
            <person name="Simpson A.J."/>
            <person name="Reinach F.C."/>
            <person name="Arruda P."/>
            <person name="Abreu F.A."/>
            <person name="Acencio M."/>
            <person name="Alvarenga R."/>
            <person name="Alves L.M."/>
            <person name="Araya J.E."/>
            <person name="Baia G.S."/>
            <person name="Baptista C.S."/>
            <person name="Barros M.H."/>
            <person name="Bonaccorsi E.D."/>
            <person name="Bordin S."/>
            <person name="Bove J.M."/>
            <person name="Briones M.R."/>
            <person name="Bueno M.R."/>
            <person name="Camargo A.A."/>
            <person name="Camargo L.E."/>
            <person name="Carraro D.M."/>
            <person name="Carrer H."/>
            <person name="Colauto N.B."/>
            <person name="Colombo C."/>
            <person name="Costa F.F."/>
            <person name="Costa M.C."/>
            <person name="Costa-Neto C.M."/>
            <person name="Coutinho L.L."/>
            <person name="Cristofani M."/>
            <person name="Dias-Neto E."/>
            <person name="Docena C."/>
            <person name="El-Dorry H."/>
            <person name="Facincani A.P."/>
            <person name="Ferreira A.J."/>
            <person name="Ferreira V.C."/>
            <person name="Ferro J.A."/>
            <person name="Fraga J.S."/>
            <person name="Franca S.C."/>
            <person name="Franco M.C."/>
            <person name="Frohme M."/>
            <person name="Furlan L.R."/>
            <person name="Garnier M."/>
            <person name="Goldman G.H."/>
            <person name="Goldman M.H."/>
            <person name="Gomes S.L."/>
            <person name="Gruber A."/>
            <person name="Ho P.L."/>
            <person name="Hoheisel J.D."/>
            <person name="Junqueira M.L."/>
            <person name="Kemper E.L."/>
            <person name="Kitajima J.P."/>
            <person name="Krieger J.E."/>
            <person name="Kuramae E.E."/>
            <person name="Laigret F."/>
            <person name="Lambais M.R."/>
            <person name="Leite L.C."/>
            <person name="Lemos E.G."/>
            <person name="Lemos M.V."/>
            <person name="Lopes S.A."/>
            <person name="Lopes C.R."/>
            <person name="Machado J.A."/>
            <person name="Machado M.A."/>
            <person name="Madeira A.M."/>
            <person name="Madeira H.M."/>
            <person name="Marino C.L."/>
            <person name="Marques M.V."/>
            <person name="Martins E.A."/>
            <person name="Martins E.M."/>
            <person name="Matsukuma A.Y."/>
            <person name="Menck C.F."/>
            <person name="Miracca E.C."/>
            <person name="Miyaki C.Y."/>
            <person name="Monteriro-Vitorello C.B."/>
            <person name="Moon D.H."/>
            <person name="Nagai M.A."/>
            <person name="Nascimento A.L."/>
            <person name="Netto L.E."/>
            <person name="Nhani A.Jr."/>
            <person name="Nobrega F.G."/>
            <person name="Nunes L.R."/>
            <person name="Oliveira M.A."/>
            <person name="de Oliveira M.C."/>
            <person name="de Oliveira R.C."/>
            <person name="Palmieri D.A."/>
            <person name="Paris A."/>
            <person name="Peixoto B.R."/>
            <person name="Pereira G.A."/>
            <person name="Pereira H.A.Jr."/>
            <person name="Pesquero J.B."/>
            <person name="Quaggio R.B."/>
            <person name="Roberto P.G."/>
            <person name="Rodrigues V."/>
            <person name="de M Rosa A.J."/>
            <person name="de Rosa V.E.Jr."/>
            <person name="de Sa R.G."/>
            <person name="Santelli R.V."/>
            <person name="Sawasaki H.E."/>
            <person name="da Silva A.C."/>
            <person name="da Silva A.M."/>
            <person name="da Silva F.R."/>
            <person name="da Silva W.A.Jr."/>
            <person name="da Silveira J.F."/>
            <person name="Silvestri M.L."/>
            <person name="Siqueira W.J."/>
            <person name="de Souza A.A."/>
            <person name="de Souza A.P."/>
            <person name="Terenzi M.F."/>
            <person name="Truffi D."/>
            <person name="Tsai S.M."/>
            <person name="Tsuhako M.H."/>
            <person name="Vallada H."/>
            <person name="Van Sluys M.A."/>
            <person name="Verjovski-Almeida S."/>
            <person name="Vettore A.L."/>
            <person name="Zago M.A."/>
            <person name="Zatz M."/>
            <person name="Meidanis J."/>
            <person name="Setubal J.C."/>
        </authorList>
    </citation>
    <scope>NUCLEOTIDE SEQUENCE [LARGE SCALE GENOMIC DNA]</scope>
    <source>
        <strain evidence="2 3">9a5c</strain>
    </source>
</reference>
<dbReference type="Proteomes" id="UP000000812">
    <property type="component" value="Chromosome"/>
</dbReference>
<keyword evidence="1" id="KW-1133">Transmembrane helix</keyword>
<dbReference type="PIR" id="B82672">
    <property type="entry name" value="B82672"/>
</dbReference>
<keyword evidence="1" id="KW-0472">Membrane</keyword>
<proteinExistence type="predicted"/>
<keyword evidence="1" id="KW-0812">Transmembrane</keyword>
<dbReference type="AlphaFoldDB" id="Q9PD64"/>
<dbReference type="EMBL" id="AE003849">
    <property type="protein sequence ID" value="AAF84324.1"/>
    <property type="molecule type" value="Genomic_DNA"/>
</dbReference>
<sequence length="64" mass="7063">MMFLRDAYRGGHPALPLCDFCISRVLIDVYKKLSVAVGLNGILLYVHLGIAFSASNLMVRSKAH</sequence>
<accession>Q9PD64</accession>
<evidence type="ECO:0000313" key="2">
    <source>
        <dbReference type="EMBL" id="AAF84324.1"/>
    </source>
</evidence>
<name>Q9PD64_XYLFA</name>
<organism evidence="2 3">
    <name type="scientific">Xylella fastidiosa (strain 9a5c)</name>
    <dbReference type="NCBI Taxonomy" id="160492"/>
    <lineage>
        <taxon>Bacteria</taxon>
        <taxon>Pseudomonadati</taxon>
        <taxon>Pseudomonadota</taxon>
        <taxon>Gammaproteobacteria</taxon>
        <taxon>Lysobacterales</taxon>
        <taxon>Lysobacteraceae</taxon>
        <taxon>Xylella</taxon>
    </lineage>
</organism>
<dbReference type="KEGG" id="xfa:XF_1515"/>
<gene>
    <name evidence="2" type="ordered locus">XF_1515</name>
</gene>
<dbReference type="HOGENOM" id="CLU_2866869_0_0_6"/>
<protein>
    <submittedName>
        <fullName evidence="2">Uncharacterized protein</fullName>
    </submittedName>
</protein>
<feature type="transmembrane region" description="Helical" evidence="1">
    <location>
        <begin position="33"/>
        <end position="59"/>
    </location>
</feature>
<dbReference type="STRING" id="160492.XF_1515"/>
<evidence type="ECO:0000313" key="3">
    <source>
        <dbReference type="Proteomes" id="UP000000812"/>
    </source>
</evidence>
<evidence type="ECO:0000256" key="1">
    <source>
        <dbReference type="SAM" id="Phobius"/>
    </source>
</evidence>